<dbReference type="PANTHER" id="PTHR42760:SF122">
    <property type="entry name" value="NAD(P)-BINDING PROTEIN"/>
    <property type="match status" value="1"/>
</dbReference>
<dbReference type="Gene3D" id="3.40.50.720">
    <property type="entry name" value="NAD(P)-binding Rossmann-like Domain"/>
    <property type="match status" value="1"/>
</dbReference>
<dbReference type="GO" id="GO:0016616">
    <property type="term" value="F:oxidoreductase activity, acting on the CH-OH group of donors, NAD or NADP as acceptor"/>
    <property type="evidence" value="ECO:0007669"/>
    <property type="project" value="TreeGrafter"/>
</dbReference>
<dbReference type="FunFam" id="3.40.50.720:FF:000084">
    <property type="entry name" value="Short-chain dehydrogenase reductase"/>
    <property type="match status" value="1"/>
</dbReference>
<keyword evidence="4" id="KW-1185">Reference proteome</keyword>
<dbReference type="InterPro" id="IPR036291">
    <property type="entry name" value="NAD(P)-bd_dom_sf"/>
</dbReference>
<dbReference type="AlphaFoldDB" id="A0A1L7WQC5"/>
<dbReference type="EMBL" id="FJOG01000005">
    <property type="protein sequence ID" value="CZR54974.1"/>
    <property type="molecule type" value="Genomic_DNA"/>
</dbReference>
<dbReference type="PRINTS" id="PR00080">
    <property type="entry name" value="SDRFAMILY"/>
</dbReference>
<evidence type="ECO:0000256" key="1">
    <source>
        <dbReference type="ARBA" id="ARBA00006484"/>
    </source>
</evidence>
<dbReference type="PROSITE" id="PS00061">
    <property type="entry name" value="ADH_SHORT"/>
    <property type="match status" value="1"/>
</dbReference>
<dbReference type="PRINTS" id="PR00081">
    <property type="entry name" value="GDHRDH"/>
</dbReference>
<dbReference type="GO" id="GO:0048038">
    <property type="term" value="F:quinone binding"/>
    <property type="evidence" value="ECO:0007669"/>
    <property type="project" value="TreeGrafter"/>
</dbReference>
<organism evidence="3 4">
    <name type="scientific">Phialocephala subalpina</name>
    <dbReference type="NCBI Taxonomy" id="576137"/>
    <lineage>
        <taxon>Eukaryota</taxon>
        <taxon>Fungi</taxon>
        <taxon>Dikarya</taxon>
        <taxon>Ascomycota</taxon>
        <taxon>Pezizomycotina</taxon>
        <taxon>Leotiomycetes</taxon>
        <taxon>Helotiales</taxon>
        <taxon>Mollisiaceae</taxon>
        <taxon>Phialocephala</taxon>
        <taxon>Phialocephala fortinii species complex</taxon>
    </lineage>
</organism>
<dbReference type="InterPro" id="IPR020904">
    <property type="entry name" value="Sc_DH/Rdtase_CS"/>
</dbReference>
<dbReference type="SUPFAM" id="SSF51735">
    <property type="entry name" value="NAD(P)-binding Rossmann-fold domains"/>
    <property type="match status" value="1"/>
</dbReference>
<keyword evidence="2" id="KW-0521">NADP</keyword>
<dbReference type="OrthoDB" id="1393670at2759"/>
<sequence>MSFQSDPLRLSRSLAGKVAIVTGAGCKGDGIGNGRAEAILLAEDGCSVVCVDMSESDADRTCEMIKAEGHGKAIACVGNVTKAVDVERIIKTTIEAFGRLDILVNNVGIAGPAGTAETVDMQEWSAAWEVNLTSMVLMSKHAIPEMKKNAGEVKGSIVNLSSVAGFGGGLPNLMYPASKGAVVPLTKAMAANHGRDGIRVNCVAPGSPWTPMVFTSPLASEAVRTARKEGNLLGTEGTGWDTAYACRWLAGPESRWITGVIIPVDAGLAATVQMTVPKWGNK</sequence>
<dbReference type="STRING" id="576137.A0A1L7WQC5"/>
<dbReference type="Proteomes" id="UP000184330">
    <property type="component" value="Unassembled WGS sequence"/>
</dbReference>
<proteinExistence type="inferred from homology"/>
<dbReference type="GO" id="GO:0009688">
    <property type="term" value="P:abscisic acid biosynthetic process"/>
    <property type="evidence" value="ECO:0007669"/>
    <property type="project" value="UniProtKB-ARBA"/>
</dbReference>
<reference evidence="3 4" key="1">
    <citation type="submission" date="2016-03" db="EMBL/GenBank/DDBJ databases">
        <authorList>
            <person name="Ploux O."/>
        </authorList>
    </citation>
    <scope>NUCLEOTIDE SEQUENCE [LARGE SCALE GENOMIC DNA]</scope>
    <source>
        <strain evidence="3 4">UAMH 11012</strain>
    </source>
</reference>
<dbReference type="GO" id="GO:0006633">
    <property type="term" value="P:fatty acid biosynthetic process"/>
    <property type="evidence" value="ECO:0007669"/>
    <property type="project" value="TreeGrafter"/>
</dbReference>
<comment type="similarity">
    <text evidence="1">Belongs to the short-chain dehydrogenases/reductases (SDR) family.</text>
</comment>
<evidence type="ECO:0000313" key="3">
    <source>
        <dbReference type="EMBL" id="CZR54974.1"/>
    </source>
</evidence>
<gene>
    <name evidence="3" type="ORF">PAC_04859</name>
</gene>
<protein>
    <submittedName>
        <fullName evidence="3">Related to short-chain alcohol dehydrogenase</fullName>
    </submittedName>
</protein>
<evidence type="ECO:0000256" key="2">
    <source>
        <dbReference type="ARBA" id="ARBA00022857"/>
    </source>
</evidence>
<name>A0A1L7WQC5_9HELO</name>
<dbReference type="PANTHER" id="PTHR42760">
    <property type="entry name" value="SHORT-CHAIN DEHYDROGENASES/REDUCTASES FAMILY MEMBER"/>
    <property type="match status" value="1"/>
</dbReference>
<evidence type="ECO:0000313" key="4">
    <source>
        <dbReference type="Proteomes" id="UP000184330"/>
    </source>
</evidence>
<dbReference type="Pfam" id="PF13561">
    <property type="entry name" value="adh_short_C2"/>
    <property type="match status" value="1"/>
</dbReference>
<dbReference type="CDD" id="cd05233">
    <property type="entry name" value="SDR_c"/>
    <property type="match status" value="1"/>
</dbReference>
<accession>A0A1L7WQC5</accession>
<dbReference type="InterPro" id="IPR002347">
    <property type="entry name" value="SDR_fam"/>
</dbReference>